<evidence type="ECO:0008006" key="4">
    <source>
        <dbReference type="Google" id="ProtNLM"/>
    </source>
</evidence>
<dbReference type="PROSITE" id="PS51257">
    <property type="entry name" value="PROKAR_LIPOPROTEIN"/>
    <property type="match status" value="1"/>
</dbReference>
<feature type="chain" id="PRO_5038909427" description="Lipoprotein" evidence="1">
    <location>
        <begin position="26"/>
        <end position="338"/>
    </location>
</feature>
<dbReference type="Proteomes" id="UP000824145">
    <property type="component" value="Unassembled WGS sequence"/>
</dbReference>
<proteinExistence type="predicted"/>
<evidence type="ECO:0000313" key="3">
    <source>
        <dbReference type="Proteomes" id="UP000824145"/>
    </source>
</evidence>
<evidence type="ECO:0000313" key="2">
    <source>
        <dbReference type="EMBL" id="HIU62953.1"/>
    </source>
</evidence>
<organism evidence="2 3">
    <name type="scientific">Candidatus Caccalectryoclostridium excrementigallinarum</name>
    <dbReference type="NCBI Taxonomy" id="2840710"/>
    <lineage>
        <taxon>Bacteria</taxon>
        <taxon>Bacillati</taxon>
        <taxon>Bacillota</taxon>
        <taxon>Clostridia</taxon>
        <taxon>Christensenellales</taxon>
        <taxon>Christensenellaceae</taxon>
        <taxon>Christensenellaceae incertae sedis</taxon>
        <taxon>Candidatus Caccalectryoclostridium</taxon>
    </lineage>
</organism>
<feature type="signal peptide" evidence="1">
    <location>
        <begin position="1"/>
        <end position="25"/>
    </location>
</feature>
<name>A0A9D1MLW6_9FIRM</name>
<dbReference type="AlphaFoldDB" id="A0A9D1MLW6"/>
<sequence>MKKKLTAVLCAVLIALLCVSLFACKDDMFDASFKEEATAEQAKAAWDAANEAINGSSARASLASGDETPVEGWSGIGFEVSSTRTVDASLGEDALAATGSMSASGALLFDMSGFSLNASADGSVNDKAISAKIGAYLKDKVYYSDITVGGVPLQAKADMSNSGILDVVNSALSEMLTTLSSAFAGLGLDYTASILSAIPYEELQELGLKSYINSSGDYDRVKFELPVELFAKLQGGGDDADFIQTLAKADLSLIIVTDKETGNFSGAKVDLEYAFKADISDAAAGTGAKLSMAINDVKQIDDYPSKMEDFKDLGDYSLNDLSNFFEELIENLGALMEI</sequence>
<keyword evidence="1" id="KW-0732">Signal</keyword>
<reference evidence="2" key="2">
    <citation type="journal article" date="2021" name="PeerJ">
        <title>Extensive microbial diversity within the chicken gut microbiome revealed by metagenomics and culture.</title>
        <authorList>
            <person name="Gilroy R."/>
            <person name="Ravi A."/>
            <person name="Getino M."/>
            <person name="Pursley I."/>
            <person name="Horton D.L."/>
            <person name="Alikhan N.F."/>
            <person name="Baker D."/>
            <person name="Gharbi K."/>
            <person name="Hall N."/>
            <person name="Watson M."/>
            <person name="Adriaenssens E.M."/>
            <person name="Foster-Nyarko E."/>
            <person name="Jarju S."/>
            <person name="Secka A."/>
            <person name="Antonio M."/>
            <person name="Oren A."/>
            <person name="Chaudhuri R.R."/>
            <person name="La Ragione R."/>
            <person name="Hildebrand F."/>
            <person name="Pallen M.J."/>
        </authorList>
    </citation>
    <scope>NUCLEOTIDE SEQUENCE</scope>
    <source>
        <strain evidence="2">9366</strain>
    </source>
</reference>
<gene>
    <name evidence="2" type="ORF">IAB07_04235</name>
</gene>
<dbReference type="EMBL" id="DVNJ01000021">
    <property type="protein sequence ID" value="HIU62953.1"/>
    <property type="molecule type" value="Genomic_DNA"/>
</dbReference>
<accession>A0A9D1MLW6</accession>
<comment type="caution">
    <text evidence="2">The sequence shown here is derived from an EMBL/GenBank/DDBJ whole genome shotgun (WGS) entry which is preliminary data.</text>
</comment>
<protein>
    <recommendedName>
        <fullName evidence="4">Lipoprotein</fullName>
    </recommendedName>
</protein>
<evidence type="ECO:0000256" key="1">
    <source>
        <dbReference type="SAM" id="SignalP"/>
    </source>
</evidence>
<reference evidence="2" key="1">
    <citation type="submission" date="2020-10" db="EMBL/GenBank/DDBJ databases">
        <authorList>
            <person name="Gilroy R."/>
        </authorList>
    </citation>
    <scope>NUCLEOTIDE SEQUENCE</scope>
    <source>
        <strain evidence="2">9366</strain>
    </source>
</reference>